<keyword evidence="2" id="KW-1185">Reference proteome</keyword>
<organism evidence="1 2">
    <name type="scientific">Mucilaginibacter lappiensis</name>
    <dbReference type="NCBI Taxonomy" id="354630"/>
    <lineage>
        <taxon>Bacteria</taxon>
        <taxon>Pseudomonadati</taxon>
        <taxon>Bacteroidota</taxon>
        <taxon>Sphingobacteriia</taxon>
        <taxon>Sphingobacteriales</taxon>
        <taxon>Sphingobacteriaceae</taxon>
        <taxon>Mucilaginibacter</taxon>
    </lineage>
</organism>
<evidence type="ECO:0000313" key="2">
    <source>
        <dbReference type="Proteomes" id="UP000541583"/>
    </source>
</evidence>
<reference evidence="1 2" key="1">
    <citation type="submission" date="2020-08" db="EMBL/GenBank/DDBJ databases">
        <title>Genomic Encyclopedia of Type Strains, Phase IV (KMG-V): Genome sequencing to study the core and pangenomes of soil and plant-associated prokaryotes.</title>
        <authorList>
            <person name="Whitman W."/>
        </authorList>
    </citation>
    <scope>NUCLEOTIDE SEQUENCE [LARGE SCALE GENOMIC DNA]</scope>
    <source>
        <strain evidence="1 2">ANJLi2</strain>
    </source>
</reference>
<protein>
    <recommendedName>
        <fullName evidence="3">SIR2-like domain-containing protein</fullName>
    </recommendedName>
</protein>
<accession>A0ABR6PJE9</accession>
<gene>
    <name evidence="1" type="ORF">HDF23_001096</name>
</gene>
<comment type="caution">
    <text evidence="1">The sequence shown here is derived from an EMBL/GenBank/DDBJ whole genome shotgun (WGS) entry which is preliminary data.</text>
</comment>
<evidence type="ECO:0000313" key="1">
    <source>
        <dbReference type="EMBL" id="MBB6108361.1"/>
    </source>
</evidence>
<sequence>MSLRNIIERNQTDIAFIVGNGINRFPNNPDAISWDHLLLKLWQKFAPDVFKGDRVPKGITLTEFYDLLDLSNAQLEPTQNYAIQKEAASIMNDWNFRPHHGVFILKAIELNAPVLTTNFDMILPAAGNLEQYYMSSKSFTDFYPWTTYYGLEQHASPTDGFGVWYINGFVKYYRSIRLGLTHYMGCVERAREFLHKGENNPFNGKNQQEWRGFNTWLHIIFNKNLCILGLSLEENEVFIRWLLIERARYFKKFPDRAKKGWYVASANPDDALEGKKMFMRSVGLEFIETENYDEIYDTPWR</sequence>
<dbReference type="RefSeq" id="WP_076371885.1">
    <property type="nucleotide sequence ID" value="NZ_FTMG01000002.1"/>
</dbReference>
<evidence type="ECO:0008006" key="3">
    <source>
        <dbReference type="Google" id="ProtNLM"/>
    </source>
</evidence>
<proteinExistence type="predicted"/>
<dbReference type="Proteomes" id="UP000541583">
    <property type="component" value="Unassembled WGS sequence"/>
</dbReference>
<name>A0ABR6PJE9_9SPHI</name>
<dbReference type="EMBL" id="JACHCB010000002">
    <property type="protein sequence ID" value="MBB6108361.1"/>
    <property type="molecule type" value="Genomic_DNA"/>
</dbReference>